<dbReference type="PANTHER" id="PTHR11505">
    <property type="entry name" value="L1 TRANSPOSABLE ELEMENT-RELATED"/>
    <property type="match status" value="1"/>
</dbReference>
<comment type="caution">
    <text evidence="2">The sequence shown here is derived from an EMBL/GenBank/DDBJ whole genome shotgun (WGS) entry which is preliminary data.</text>
</comment>
<dbReference type="AlphaFoldDB" id="A0AAV7LE52"/>
<evidence type="ECO:0000313" key="2">
    <source>
        <dbReference type="EMBL" id="KAJ1089916.1"/>
    </source>
</evidence>
<name>A0AAV7LE52_PLEWA</name>
<sequence>MATVEGHIHTVLDKDQELEFLHSKLIDLEGRSHRDNISLFGFPEQAEGTDTSSFLHTVLPQLSKTVFVPPLDFQRAHHLGPRRKDGTSKPRPIIACLLRHKQVCQLLSVARAHGPFKMNSYVICITANFSRETNDCRKGFLALRPKMRQLEVKYGLFEPARLWTTKNGVSKNFYDPEDLRLYLDSLQSPSMDRVDSYRPLSTSCDNRDTSLPPPEQEGKATLHPTSGPGAGTWTDLQNPIVQEDNSCKLWRSTYSSRTEISPVPP</sequence>
<reference evidence="2" key="1">
    <citation type="journal article" date="2022" name="bioRxiv">
        <title>Sequencing and chromosome-scale assembly of the giantPleurodeles waltlgenome.</title>
        <authorList>
            <person name="Brown T."/>
            <person name="Elewa A."/>
            <person name="Iarovenko S."/>
            <person name="Subramanian E."/>
            <person name="Araus A.J."/>
            <person name="Petzold A."/>
            <person name="Susuki M."/>
            <person name="Suzuki K.-i.T."/>
            <person name="Hayashi T."/>
            <person name="Toyoda A."/>
            <person name="Oliveira C."/>
            <person name="Osipova E."/>
            <person name="Leigh N.D."/>
            <person name="Simon A."/>
            <person name="Yun M.H."/>
        </authorList>
    </citation>
    <scope>NUCLEOTIDE SEQUENCE</scope>
    <source>
        <strain evidence="2">20211129_DDA</strain>
        <tissue evidence="2">Liver</tissue>
    </source>
</reference>
<dbReference type="Gene3D" id="3.30.70.1820">
    <property type="entry name" value="L1 transposable element, RRM domain"/>
    <property type="match status" value="1"/>
</dbReference>
<dbReference type="EMBL" id="JANPWB010000015">
    <property type="protein sequence ID" value="KAJ1089916.1"/>
    <property type="molecule type" value="Genomic_DNA"/>
</dbReference>
<accession>A0AAV7LE52</accession>
<feature type="region of interest" description="Disordered" evidence="1">
    <location>
        <begin position="190"/>
        <end position="237"/>
    </location>
</feature>
<dbReference type="InterPro" id="IPR004244">
    <property type="entry name" value="Transposase_22"/>
</dbReference>
<proteinExistence type="predicted"/>
<dbReference type="Proteomes" id="UP001066276">
    <property type="component" value="Chromosome 11"/>
</dbReference>
<protein>
    <submittedName>
        <fullName evidence="2">Uncharacterized protein</fullName>
    </submittedName>
</protein>
<evidence type="ECO:0000313" key="3">
    <source>
        <dbReference type="Proteomes" id="UP001066276"/>
    </source>
</evidence>
<keyword evidence="3" id="KW-1185">Reference proteome</keyword>
<gene>
    <name evidence="2" type="ORF">NDU88_003056</name>
</gene>
<organism evidence="2 3">
    <name type="scientific">Pleurodeles waltl</name>
    <name type="common">Iberian ribbed newt</name>
    <dbReference type="NCBI Taxonomy" id="8319"/>
    <lineage>
        <taxon>Eukaryota</taxon>
        <taxon>Metazoa</taxon>
        <taxon>Chordata</taxon>
        <taxon>Craniata</taxon>
        <taxon>Vertebrata</taxon>
        <taxon>Euteleostomi</taxon>
        <taxon>Amphibia</taxon>
        <taxon>Batrachia</taxon>
        <taxon>Caudata</taxon>
        <taxon>Salamandroidea</taxon>
        <taxon>Salamandridae</taxon>
        <taxon>Pleurodelinae</taxon>
        <taxon>Pleurodeles</taxon>
    </lineage>
</organism>
<evidence type="ECO:0000256" key="1">
    <source>
        <dbReference type="SAM" id="MobiDB-lite"/>
    </source>
</evidence>